<gene>
    <name evidence="2" type="ORF">HPBE_LOCUS22635</name>
</gene>
<protein>
    <submittedName>
        <fullName evidence="4">FERM domain-containing protein</fullName>
    </submittedName>
</protein>
<accession>A0A3P8GSP8</accession>
<reference evidence="4" key="2">
    <citation type="submission" date="2019-09" db="UniProtKB">
        <authorList>
            <consortium name="WormBaseParasite"/>
        </authorList>
    </citation>
    <scope>IDENTIFICATION</scope>
</reference>
<name>A0A183GJ03_HELPZ</name>
<evidence type="ECO:0000313" key="3">
    <source>
        <dbReference type="Proteomes" id="UP000050761"/>
    </source>
</evidence>
<dbReference type="WBParaSite" id="HPBE_0002263601-mRNA-1">
    <property type="protein sequence ID" value="HPBE_0002263601-mRNA-1"/>
    <property type="gene ID" value="HPBE_0002263601"/>
</dbReference>
<evidence type="ECO:0000313" key="4">
    <source>
        <dbReference type="WBParaSite" id="HPBE_0002263601-mRNA-1"/>
    </source>
</evidence>
<dbReference type="OrthoDB" id="10313253at2759"/>
<proteinExistence type="predicted"/>
<keyword evidence="3" id="KW-1185">Reference proteome</keyword>
<feature type="region of interest" description="Disordered" evidence="1">
    <location>
        <begin position="70"/>
        <end position="91"/>
    </location>
</feature>
<sequence length="243" mass="26215">MANQAFRLFENGELVLDLSGKDITLTCLHVQLSEPRVLRSRRPLPFRSTKFWLRLIRPWKWRHMRRKVQRAGSERARKTPSVSAACPPSPSLPNLHNATHFSSSESSESVNASSELFQAGCRKSGCHAANGFAHSSSTVPSAEVASTGVSSVHIADASADSSSSFAAVSASTSVDPADRSSLRLQVDGNHQLQFVDESESPACESAVYFAIGDALSPGINMKRSLASCTVAVLFWRWKAGGPS</sequence>
<organism evidence="3 4">
    <name type="scientific">Heligmosomoides polygyrus</name>
    <name type="common">Parasitic roundworm</name>
    <dbReference type="NCBI Taxonomy" id="6339"/>
    <lineage>
        <taxon>Eukaryota</taxon>
        <taxon>Metazoa</taxon>
        <taxon>Ecdysozoa</taxon>
        <taxon>Nematoda</taxon>
        <taxon>Chromadorea</taxon>
        <taxon>Rhabditida</taxon>
        <taxon>Rhabditina</taxon>
        <taxon>Rhabditomorpha</taxon>
        <taxon>Strongyloidea</taxon>
        <taxon>Heligmosomidae</taxon>
        <taxon>Heligmosomoides</taxon>
    </lineage>
</organism>
<reference evidence="2 3" key="1">
    <citation type="submission" date="2018-11" db="EMBL/GenBank/DDBJ databases">
        <authorList>
            <consortium name="Pathogen Informatics"/>
        </authorList>
    </citation>
    <scope>NUCLEOTIDE SEQUENCE [LARGE SCALE GENOMIC DNA]</scope>
</reference>
<dbReference type="Proteomes" id="UP000050761">
    <property type="component" value="Unassembled WGS sequence"/>
</dbReference>
<dbReference type="AlphaFoldDB" id="A0A183GJ03"/>
<dbReference type="EMBL" id="UZAH01034199">
    <property type="protein sequence ID" value="VDP33836.1"/>
    <property type="molecule type" value="Genomic_DNA"/>
</dbReference>
<accession>A0A183GJ03</accession>
<evidence type="ECO:0000313" key="2">
    <source>
        <dbReference type="EMBL" id="VDP33836.1"/>
    </source>
</evidence>
<evidence type="ECO:0000256" key="1">
    <source>
        <dbReference type="SAM" id="MobiDB-lite"/>
    </source>
</evidence>